<keyword evidence="2" id="KW-1185">Reference proteome</keyword>
<name>A0ABS8PWR6_9BACT</name>
<accession>A0ABS8PWR6</accession>
<evidence type="ECO:0000313" key="2">
    <source>
        <dbReference type="Proteomes" id="UP001199816"/>
    </source>
</evidence>
<comment type="caution">
    <text evidence="1">The sequence shown here is derived from an EMBL/GenBank/DDBJ whole genome shotgun (WGS) entry which is preliminary data.</text>
</comment>
<evidence type="ECO:0000313" key="1">
    <source>
        <dbReference type="EMBL" id="MCD2425335.1"/>
    </source>
</evidence>
<protein>
    <submittedName>
        <fullName evidence="1">DUF2490 domain-containing protein</fullName>
    </submittedName>
</protein>
<dbReference type="Proteomes" id="UP001199816">
    <property type="component" value="Unassembled WGS sequence"/>
</dbReference>
<proteinExistence type="predicted"/>
<sequence>MIARVVVSLFFFLVPAMVFCQTRYEQTGWAAWFNNTRLNKKWGLYFDVQVRTHDNWNGIRNVLLRPGVNYYIRPNQTATAGYLYTPTFPAPDITNGKTLTEHRVWEQYTISHPVFTGTLSHRFRLEQRFIGRTDEDIFAQRLRYFFRDVQPLVKTGQGFKKGPFVALQNELFFNLQNKDRLNGSFFDQNRAYIALGYRTSPKFDIEAGYLNQAVKGAAANTMNSVIQVAAYTRF</sequence>
<organism evidence="1 2">
    <name type="scientific">Niabella pedocola</name>
    <dbReference type="NCBI Taxonomy" id="1752077"/>
    <lineage>
        <taxon>Bacteria</taxon>
        <taxon>Pseudomonadati</taxon>
        <taxon>Bacteroidota</taxon>
        <taxon>Chitinophagia</taxon>
        <taxon>Chitinophagales</taxon>
        <taxon>Chitinophagaceae</taxon>
        <taxon>Niabella</taxon>
    </lineage>
</organism>
<dbReference type="RefSeq" id="WP_231007800.1">
    <property type="nucleotide sequence ID" value="NZ_JAJNEC010000007.1"/>
</dbReference>
<gene>
    <name evidence="1" type="ORF">LQ567_21305</name>
</gene>
<dbReference type="InterPro" id="IPR019619">
    <property type="entry name" value="DUF2490"/>
</dbReference>
<reference evidence="1 2" key="1">
    <citation type="submission" date="2021-11" db="EMBL/GenBank/DDBJ databases">
        <title>Genomic of Niabella pedocola.</title>
        <authorList>
            <person name="Wu T."/>
        </authorList>
    </citation>
    <scope>NUCLEOTIDE SEQUENCE [LARGE SCALE GENOMIC DNA]</scope>
    <source>
        <strain evidence="1 2">JCM 31011</strain>
    </source>
</reference>
<dbReference type="Pfam" id="PF10677">
    <property type="entry name" value="DUF2490"/>
    <property type="match status" value="1"/>
</dbReference>
<dbReference type="EMBL" id="JAJNEC010000007">
    <property type="protein sequence ID" value="MCD2425335.1"/>
    <property type="molecule type" value="Genomic_DNA"/>
</dbReference>